<evidence type="ECO:0000259" key="8">
    <source>
        <dbReference type="PROSITE" id="PS50922"/>
    </source>
</evidence>
<organism evidence="9 10">
    <name type="scientific">Ficus carica</name>
    <name type="common">Common fig</name>
    <dbReference type="NCBI Taxonomy" id="3494"/>
    <lineage>
        <taxon>Eukaryota</taxon>
        <taxon>Viridiplantae</taxon>
        <taxon>Streptophyta</taxon>
        <taxon>Embryophyta</taxon>
        <taxon>Tracheophyta</taxon>
        <taxon>Spermatophyta</taxon>
        <taxon>Magnoliopsida</taxon>
        <taxon>eudicotyledons</taxon>
        <taxon>Gunneridae</taxon>
        <taxon>Pentapetalae</taxon>
        <taxon>rosids</taxon>
        <taxon>fabids</taxon>
        <taxon>Rosales</taxon>
        <taxon>Moraceae</taxon>
        <taxon>Ficeae</taxon>
        <taxon>Ficus</taxon>
    </lineage>
</organism>
<proteinExistence type="predicted"/>
<accession>A0AA88DRQ9</accession>
<feature type="transmembrane region" description="Helical" evidence="7">
    <location>
        <begin position="128"/>
        <end position="149"/>
    </location>
</feature>
<dbReference type="Proteomes" id="UP001187192">
    <property type="component" value="Unassembled WGS sequence"/>
</dbReference>
<evidence type="ECO:0000256" key="1">
    <source>
        <dbReference type="ARBA" id="ARBA00004141"/>
    </source>
</evidence>
<keyword evidence="3 7" id="KW-1133">Transmembrane helix</keyword>
<dbReference type="GO" id="GO:0005783">
    <property type="term" value="C:endoplasmic reticulum"/>
    <property type="evidence" value="ECO:0007669"/>
    <property type="project" value="TreeGrafter"/>
</dbReference>
<protein>
    <recommendedName>
        <fullName evidence="8">TLC domain-containing protein</fullName>
    </recommendedName>
</protein>
<feature type="domain" description="TLC" evidence="8">
    <location>
        <begin position="1"/>
        <end position="161"/>
    </location>
</feature>
<feature type="compositionally biased region" description="Polar residues" evidence="6">
    <location>
        <begin position="278"/>
        <end position="300"/>
    </location>
</feature>
<feature type="transmembrane region" description="Helical" evidence="7">
    <location>
        <begin position="91"/>
        <end position="116"/>
    </location>
</feature>
<comment type="caution">
    <text evidence="9">The sequence shown here is derived from an EMBL/GenBank/DDBJ whole genome shotgun (WGS) entry which is preliminary data.</text>
</comment>
<evidence type="ECO:0000256" key="5">
    <source>
        <dbReference type="PROSITE-ProRule" id="PRU00205"/>
    </source>
</evidence>
<sequence>MSSLLLVVPVPVSVGYFIADLGMILWLYPSLGGIEYVIHHSLSGIAVSYSMFSGEGQLYTYMILISEITTPEINIRWYLDIGGMKRSIAYLINGVVIFFAWLVARILMFGYMFYHVYLHYDQVIQMHIFGYLLVMVVPSVLAIMNLMWFGKILKGLKKLIPKSETLASALVSAPVSVPSRLPSVAVESRTGGGRDGRHGVTNWRKAQRSQWSRELEEGVTVAVESRSKVRRDRSRHGVVIRRRILPWSRNQRTISPWIRSLGGKSPESVGNLLENHNRSSSFPSTSNLRPPHYNFSNSSRGPFILSD</sequence>
<evidence type="ECO:0000256" key="6">
    <source>
        <dbReference type="SAM" id="MobiDB-lite"/>
    </source>
</evidence>
<dbReference type="Pfam" id="PF03798">
    <property type="entry name" value="TRAM_LAG1_CLN8"/>
    <property type="match status" value="1"/>
</dbReference>
<dbReference type="SMART" id="SM00724">
    <property type="entry name" value="TLC"/>
    <property type="match status" value="1"/>
</dbReference>
<feature type="transmembrane region" description="Helical" evidence="7">
    <location>
        <begin position="6"/>
        <end position="27"/>
    </location>
</feature>
<evidence type="ECO:0000256" key="3">
    <source>
        <dbReference type="ARBA" id="ARBA00022989"/>
    </source>
</evidence>
<name>A0AA88DRQ9_FICCA</name>
<feature type="transmembrane region" description="Helical" evidence="7">
    <location>
        <begin position="58"/>
        <end position="79"/>
    </location>
</feature>
<evidence type="ECO:0000256" key="7">
    <source>
        <dbReference type="SAM" id="Phobius"/>
    </source>
</evidence>
<dbReference type="PANTHER" id="PTHR13439">
    <property type="entry name" value="CT120 PROTEIN"/>
    <property type="match status" value="1"/>
</dbReference>
<dbReference type="PROSITE" id="PS50922">
    <property type="entry name" value="TLC"/>
    <property type="match status" value="1"/>
</dbReference>
<dbReference type="AlphaFoldDB" id="A0AA88DRQ9"/>
<dbReference type="EMBL" id="BTGU01000097">
    <property type="protein sequence ID" value="GMN60298.1"/>
    <property type="molecule type" value="Genomic_DNA"/>
</dbReference>
<dbReference type="InterPro" id="IPR050846">
    <property type="entry name" value="TLCD"/>
</dbReference>
<evidence type="ECO:0000313" key="9">
    <source>
        <dbReference type="EMBL" id="GMN60298.1"/>
    </source>
</evidence>
<comment type="subcellular location">
    <subcellularLocation>
        <location evidence="1">Membrane</location>
        <topology evidence="1">Multi-pass membrane protein</topology>
    </subcellularLocation>
</comment>
<keyword evidence="10" id="KW-1185">Reference proteome</keyword>
<gene>
    <name evidence="9" type="ORF">TIFTF001_029387</name>
</gene>
<reference evidence="9" key="1">
    <citation type="submission" date="2023-07" db="EMBL/GenBank/DDBJ databases">
        <title>draft genome sequence of fig (Ficus carica).</title>
        <authorList>
            <person name="Takahashi T."/>
            <person name="Nishimura K."/>
        </authorList>
    </citation>
    <scope>NUCLEOTIDE SEQUENCE</scope>
</reference>
<dbReference type="InterPro" id="IPR006634">
    <property type="entry name" value="TLC-dom"/>
</dbReference>
<dbReference type="GO" id="GO:0016020">
    <property type="term" value="C:membrane"/>
    <property type="evidence" value="ECO:0007669"/>
    <property type="project" value="UniProtKB-SubCell"/>
</dbReference>
<feature type="region of interest" description="Disordered" evidence="6">
    <location>
        <begin position="268"/>
        <end position="307"/>
    </location>
</feature>
<evidence type="ECO:0000256" key="4">
    <source>
        <dbReference type="ARBA" id="ARBA00023136"/>
    </source>
</evidence>
<evidence type="ECO:0000313" key="10">
    <source>
        <dbReference type="Proteomes" id="UP001187192"/>
    </source>
</evidence>
<keyword evidence="2 5" id="KW-0812">Transmembrane</keyword>
<dbReference type="GO" id="GO:0055088">
    <property type="term" value="P:lipid homeostasis"/>
    <property type="evidence" value="ECO:0007669"/>
    <property type="project" value="TreeGrafter"/>
</dbReference>
<keyword evidence="4 5" id="KW-0472">Membrane</keyword>
<dbReference type="PANTHER" id="PTHR13439:SF62">
    <property type="entry name" value="TRANSMEMBRANE PROTEIN 56-LIKE"/>
    <property type="match status" value="1"/>
</dbReference>
<evidence type="ECO:0000256" key="2">
    <source>
        <dbReference type="ARBA" id="ARBA00022692"/>
    </source>
</evidence>